<dbReference type="InterPro" id="IPR000242">
    <property type="entry name" value="PTP_cat"/>
</dbReference>
<gene>
    <name evidence="4" type="primary">LOC108665393</name>
</gene>
<evidence type="ECO:0000259" key="2">
    <source>
        <dbReference type="PROSITE" id="PS50056"/>
    </source>
</evidence>
<keyword evidence="3" id="KW-1185">Reference proteome</keyword>
<dbReference type="InterPro" id="IPR003595">
    <property type="entry name" value="Tyr_Pase_cat"/>
</dbReference>
<evidence type="ECO:0000313" key="4">
    <source>
        <dbReference type="RefSeq" id="XP_018007632.1"/>
    </source>
</evidence>
<accession>A0A8B7N1B7</accession>
<dbReference type="PROSITE" id="PS50056">
    <property type="entry name" value="TYR_PHOSPHATASE_2"/>
    <property type="match status" value="1"/>
</dbReference>
<dbReference type="GeneID" id="108665393"/>
<protein>
    <submittedName>
        <fullName evidence="4">Tyrosine-protein phosphatase non-receptor type 9-like</fullName>
    </submittedName>
</protein>
<dbReference type="KEGG" id="hazt:108665393"/>
<dbReference type="SUPFAM" id="SSF52799">
    <property type="entry name" value="(Phosphotyrosine protein) phosphatases II"/>
    <property type="match status" value="1"/>
</dbReference>
<evidence type="ECO:0000313" key="3">
    <source>
        <dbReference type="Proteomes" id="UP000694843"/>
    </source>
</evidence>
<dbReference type="InterPro" id="IPR000387">
    <property type="entry name" value="Tyr_Pase_dom"/>
</dbReference>
<dbReference type="InterPro" id="IPR029021">
    <property type="entry name" value="Prot-tyrosine_phosphatase-like"/>
</dbReference>
<dbReference type="PROSITE" id="PS50055">
    <property type="entry name" value="TYR_PHOSPHATASE_PTP"/>
    <property type="match status" value="1"/>
</dbReference>
<feature type="domain" description="Tyrosine specific protein phosphatases" evidence="2">
    <location>
        <begin position="72"/>
        <end position="153"/>
    </location>
</feature>
<name>A0A8B7N1B7_HYAAZ</name>
<reference evidence="4" key="1">
    <citation type="submission" date="2025-08" db="UniProtKB">
        <authorList>
            <consortium name="RefSeq"/>
        </authorList>
    </citation>
    <scope>IDENTIFICATION</scope>
    <source>
        <tissue evidence="4">Whole organism</tissue>
    </source>
</reference>
<proteinExistence type="predicted"/>
<dbReference type="Pfam" id="PF00102">
    <property type="entry name" value="Y_phosphatase"/>
    <property type="match status" value="1"/>
</dbReference>
<sequence>MVDSSVAGKSKVFPCQTTDQLLRPATPVQAGGSIENKPTKARVQYQFRDIGKRQVVHYHLKNWNEGNPPEPMNFLKVLKTIRERKFSSMQYEDGDENRVLVHCRDGANCSGGFIAVWKLMDDVDQNQKPNVFATVEKLRHQRMLAVQTPSMYYYVHKCIDLYVENKKIFSEERHGS</sequence>
<dbReference type="OrthoDB" id="6500727at2759"/>
<evidence type="ECO:0000259" key="1">
    <source>
        <dbReference type="PROSITE" id="PS50055"/>
    </source>
</evidence>
<dbReference type="Proteomes" id="UP000694843">
    <property type="component" value="Unplaced"/>
</dbReference>
<dbReference type="PANTHER" id="PTHR19134">
    <property type="entry name" value="RECEPTOR-TYPE TYROSINE-PROTEIN PHOSPHATASE"/>
    <property type="match status" value="1"/>
</dbReference>
<organism evidence="3 4">
    <name type="scientific">Hyalella azteca</name>
    <name type="common">Amphipod</name>
    <dbReference type="NCBI Taxonomy" id="294128"/>
    <lineage>
        <taxon>Eukaryota</taxon>
        <taxon>Metazoa</taxon>
        <taxon>Ecdysozoa</taxon>
        <taxon>Arthropoda</taxon>
        <taxon>Crustacea</taxon>
        <taxon>Multicrustacea</taxon>
        <taxon>Malacostraca</taxon>
        <taxon>Eumalacostraca</taxon>
        <taxon>Peracarida</taxon>
        <taxon>Amphipoda</taxon>
        <taxon>Senticaudata</taxon>
        <taxon>Talitrida</taxon>
        <taxon>Talitroidea</taxon>
        <taxon>Hyalellidae</taxon>
        <taxon>Hyalella</taxon>
    </lineage>
</organism>
<dbReference type="AlphaFoldDB" id="A0A8B7N1B7"/>
<dbReference type="InterPro" id="IPR050348">
    <property type="entry name" value="Protein-Tyr_Phosphatase"/>
</dbReference>
<dbReference type="RefSeq" id="XP_018007632.1">
    <property type="nucleotide sequence ID" value="XM_018152143.1"/>
</dbReference>
<dbReference type="PANTHER" id="PTHR19134:SF449">
    <property type="entry name" value="TYROSINE-PROTEIN PHOSPHATASE 1"/>
    <property type="match status" value="1"/>
</dbReference>
<feature type="domain" description="Tyrosine-protein phosphatase" evidence="1">
    <location>
        <begin position="53"/>
        <end position="162"/>
    </location>
</feature>
<dbReference type="Gene3D" id="3.90.190.10">
    <property type="entry name" value="Protein tyrosine phosphatase superfamily"/>
    <property type="match status" value="1"/>
</dbReference>
<dbReference type="GO" id="GO:0048666">
    <property type="term" value="P:neuron development"/>
    <property type="evidence" value="ECO:0007669"/>
    <property type="project" value="UniProtKB-ARBA"/>
</dbReference>
<dbReference type="GO" id="GO:0004725">
    <property type="term" value="F:protein tyrosine phosphatase activity"/>
    <property type="evidence" value="ECO:0007669"/>
    <property type="project" value="InterPro"/>
</dbReference>
<dbReference type="PRINTS" id="PR00700">
    <property type="entry name" value="PRTYPHPHTASE"/>
</dbReference>
<dbReference type="SMART" id="SM00404">
    <property type="entry name" value="PTPc_motif"/>
    <property type="match status" value="1"/>
</dbReference>